<evidence type="ECO:0000256" key="6">
    <source>
        <dbReference type="ARBA" id="ARBA00022777"/>
    </source>
</evidence>
<sequence length="80" mass="8905">MCISQLHMPGVVYHDLKPKNILVREDEHIMLTDFDLSLRCDVNPTLLKSSSDADLAKISSPCAQSSCIVLEGKIRLPIKL</sequence>
<evidence type="ECO:0000313" key="12">
    <source>
        <dbReference type="Proteomes" id="UP001367508"/>
    </source>
</evidence>
<comment type="catalytic activity">
    <reaction evidence="8">
        <text>L-threonyl-[protein] + ATP = O-phospho-L-threonyl-[protein] + ADP + H(+)</text>
        <dbReference type="Rhea" id="RHEA:46608"/>
        <dbReference type="Rhea" id="RHEA-COMP:11060"/>
        <dbReference type="Rhea" id="RHEA-COMP:11605"/>
        <dbReference type="ChEBI" id="CHEBI:15378"/>
        <dbReference type="ChEBI" id="CHEBI:30013"/>
        <dbReference type="ChEBI" id="CHEBI:30616"/>
        <dbReference type="ChEBI" id="CHEBI:61977"/>
        <dbReference type="ChEBI" id="CHEBI:456216"/>
        <dbReference type="EC" id="2.7.11.1"/>
    </reaction>
</comment>
<dbReference type="InterPro" id="IPR000719">
    <property type="entry name" value="Prot_kinase_dom"/>
</dbReference>
<dbReference type="PROSITE" id="PS00108">
    <property type="entry name" value="PROTEIN_KINASE_ST"/>
    <property type="match status" value="1"/>
</dbReference>
<protein>
    <recommendedName>
        <fullName evidence="2">non-specific serine/threonine protein kinase</fullName>
        <ecNumber evidence="2">2.7.11.1</ecNumber>
    </recommendedName>
</protein>
<dbReference type="Gene3D" id="1.10.510.10">
    <property type="entry name" value="Transferase(Phosphotransferase) domain 1"/>
    <property type="match status" value="1"/>
</dbReference>
<evidence type="ECO:0000256" key="4">
    <source>
        <dbReference type="ARBA" id="ARBA00022679"/>
    </source>
</evidence>
<dbReference type="EC" id="2.7.11.1" evidence="2"/>
<evidence type="ECO:0000256" key="5">
    <source>
        <dbReference type="ARBA" id="ARBA00022741"/>
    </source>
</evidence>
<accession>A0AAN9JTE1</accession>
<evidence type="ECO:0000256" key="9">
    <source>
        <dbReference type="ARBA" id="ARBA00048679"/>
    </source>
</evidence>
<dbReference type="Pfam" id="PF00069">
    <property type="entry name" value="Pkinase"/>
    <property type="match status" value="1"/>
</dbReference>
<evidence type="ECO:0000256" key="1">
    <source>
        <dbReference type="ARBA" id="ARBA00009903"/>
    </source>
</evidence>
<keyword evidence="4" id="KW-0808">Transferase</keyword>
<keyword evidence="7" id="KW-0067">ATP-binding</keyword>
<dbReference type="AlphaFoldDB" id="A0AAN9JTE1"/>
<evidence type="ECO:0000256" key="3">
    <source>
        <dbReference type="ARBA" id="ARBA00022527"/>
    </source>
</evidence>
<dbReference type="GO" id="GO:0004674">
    <property type="term" value="F:protein serine/threonine kinase activity"/>
    <property type="evidence" value="ECO:0007669"/>
    <property type="project" value="UniProtKB-KW"/>
</dbReference>
<dbReference type="InterPro" id="IPR011009">
    <property type="entry name" value="Kinase-like_dom_sf"/>
</dbReference>
<dbReference type="PANTHER" id="PTHR45637">
    <property type="entry name" value="FLIPPASE KINASE 1-RELATED"/>
    <property type="match status" value="1"/>
</dbReference>
<evidence type="ECO:0000259" key="10">
    <source>
        <dbReference type="PROSITE" id="PS50011"/>
    </source>
</evidence>
<comment type="similarity">
    <text evidence="1">Belongs to the protein kinase superfamily. AGC Ser/Thr protein kinase family.</text>
</comment>
<evidence type="ECO:0000256" key="2">
    <source>
        <dbReference type="ARBA" id="ARBA00012513"/>
    </source>
</evidence>
<name>A0AAN9JTE1_CANGL</name>
<comment type="caution">
    <text evidence="11">The sequence shown here is derived from an EMBL/GenBank/DDBJ whole genome shotgun (WGS) entry which is preliminary data.</text>
</comment>
<dbReference type="EMBL" id="JAYMYQ010000011">
    <property type="protein sequence ID" value="KAK7305160.1"/>
    <property type="molecule type" value="Genomic_DNA"/>
</dbReference>
<keyword evidence="6" id="KW-0418">Kinase</keyword>
<keyword evidence="5" id="KW-0547">Nucleotide-binding</keyword>
<proteinExistence type="inferred from homology"/>
<reference evidence="11 12" key="1">
    <citation type="submission" date="2024-01" db="EMBL/GenBank/DDBJ databases">
        <title>The genomes of 5 underutilized Papilionoideae crops provide insights into root nodulation and disease resistanc.</title>
        <authorList>
            <person name="Jiang F."/>
        </authorList>
    </citation>
    <scope>NUCLEOTIDE SEQUENCE [LARGE SCALE GENOMIC DNA]</scope>
    <source>
        <strain evidence="11">LVBAO_FW01</strain>
        <tissue evidence="11">Leaves</tissue>
    </source>
</reference>
<evidence type="ECO:0000313" key="11">
    <source>
        <dbReference type="EMBL" id="KAK7305160.1"/>
    </source>
</evidence>
<keyword evidence="3" id="KW-0723">Serine/threonine-protein kinase</keyword>
<evidence type="ECO:0000256" key="7">
    <source>
        <dbReference type="ARBA" id="ARBA00022840"/>
    </source>
</evidence>
<organism evidence="11 12">
    <name type="scientific">Canavalia gladiata</name>
    <name type="common">Sword bean</name>
    <name type="synonym">Dolichos gladiatus</name>
    <dbReference type="NCBI Taxonomy" id="3824"/>
    <lineage>
        <taxon>Eukaryota</taxon>
        <taxon>Viridiplantae</taxon>
        <taxon>Streptophyta</taxon>
        <taxon>Embryophyta</taxon>
        <taxon>Tracheophyta</taxon>
        <taxon>Spermatophyta</taxon>
        <taxon>Magnoliopsida</taxon>
        <taxon>eudicotyledons</taxon>
        <taxon>Gunneridae</taxon>
        <taxon>Pentapetalae</taxon>
        <taxon>rosids</taxon>
        <taxon>fabids</taxon>
        <taxon>Fabales</taxon>
        <taxon>Fabaceae</taxon>
        <taxon>Papilionoideae</taxon>
        <taxon>50 kb inversion clade</taxon>
        <taxon>NPAAA clade</taxon>
        <taxon>indigoferoid/millettioid clade</taxon>
        <taxon>Phaseoleae</taxon>
        <taxon>Canavalia</taxon>
    </lineage>
</organism>
<dbReference type="SUPFAM" id="SSF56112">
    <property type="entry name" value="Protein kinase-like (PK-like)"/>
    <property type="match status" value="1"/>
</dbReference>
<keyword evidence="12" id="KW-1185">Reference proteome</keyword>
<comment type="catalytic activity">
    <reaction evidence="9">
        <text>L-seryl-[protein] + ATP = O-phospho-L-seryl-[protein] + ADP + H(+)</text>
        <dbReference type="Rhea" id="RHEA:17989"/>
        <dbReference type="Rhea" id="RHEA-COMP:9863"/>
        <dbReference type="Rhea" id="RHEA-COMP:11604"/>
        <dbReference type="ChEBI" id="CHEBI:15378"/>
        <dbReference type="ChEBI" id="CHEBI:29999"/>
        <dbReference type="ChEBI" id="CHEBI:30616"/>
        <dbReference type="ChEBI" id="CHEBI:83421"/>
        <dbReference type="ChEBI" id="CHEBI:456216"/>
        <dbReference type="EC" id="2.7.11.1"/>
    </reaction>
</comment>
<dbReference type="Proteomes" id="UP001367508">
    <property type="component" value="Unassembled WGS sequence"/>
</dbReference>
<gene>
    <name evidence="11" type="ORF">VNO77_43060</name>
</gene>
<dbReference type="PROSITE" id="PS50011">
    <property type="entry name" value="PROTEIN_KINASE_DOM"/>
    <property type="match status" value="1"/>
</dbReference>
<feature type="domain" description="Protein kinase" evidence="10">
    <location>
        <begin position="1"/>
        <end position="80"/>
    </location>
</feature>
<dbReference type="InterPro" id="IPR008271">
    <property type="entry name" value="Ser/Thr_kinase_AS"/>
</dbReference>
<dbReference type="GO" id="GO:0005524">
    <property type="term" value="F:ATP binding"/>
    <property type="evidence" value="ECO:0007669"/>
    <property type="project" value="UniProtKB-KW"/>
</dbReference>
<evidence type="ECO:0000256" key="8">
    <source>
        <dbReference type="ARBA" id="ARBA00047899"/>
    </source>
</evidence>